<proteinExistence type="predicted"/>
<name>A0ABT6DLS7_9BACT</name>
<reference evidence="1" key="1">
    <citation type="submission" date="2022-08" db="EMBL/GenBank/DDBJ databases">
        <title>Novel Bdellovibrio Species Isolated from Svalbard: Designation Bdellovibrio svalbardensis.</title>
        <authorList>
            <person name="Mitchell R.J."/>
            <person name="Choi S.Y."/>
        </authorList>
    </citation>
    <scope>NUCLEOTIDE SEQUENCE</scope>
    <source>
        <strain evidence="1">PAP01</strain>
    </source>
</reference>
<accession>A0ABT6DLS7</accession>
<evidence type="ECO:0000313" key="1">
    <source>
        <dbReference type="EMBL" id="MDG0817837.1"/>
    </source>
</evidence>
<dbReference type="Gene3D" id="3.30.70.3090">
    <property type="entry name" value="ORF SCO4226, nickel-binding ferredoxin-like monomer"/>
    <property type="match status" value="1"/>
</dbReference>
<organism evidence="1 2">
    <name type="scientific">Bdellovibrio svalbardensis</name>
    <dbReference type="NCBI Taxonomy" id="2972972"/>
    <lineage>
        <taxon>Bacteria</taxon>
        <taxon>Pseudomonadati</taxon>
        <taxon>Bdellovibrionota</taxon>
        <taxon>Bdellovibrionia</taxon>
        <taxon>Bdellovibrionales</taxon>
        <taxon>Pseudobdellovibrionaceae</taxon>
        <taxon>Bdellovibrio</taxon>
    </lineage>
</organism>
<sequence length="110" mass="12268">MPKYVIERKVPGVGLSTQDQIQKMAQISNDALRKLGGEVHWIESFFTDDAIFCIYVAPNEELVRKHAQLAGFPADRIIKVDTVVDPATGDLPIASRVAAKEQMLDKSMRQ</sequence>
<dbReference type="Proteomes" id="UP001152321">
    <property type="component" value="Unassembled WGS sequence"/>
</dbReference>
<evidence type="ECO:0000313" key="2">
    <source>
        <dbReference type="Proteomes" id="UP001152321"/>
    </source>
</evidence>
<protein>
    <submittedName>
        <fullName evidence="1">DUF4242 domain-containing protein</fullName>
    </submittedName>
</protein>
<comment type="caution">
    <text evidence="1">The sequence shown here is derived from an EMBL/GenBank/DDBJ whole genome shotgun (WGS) entry which is preliminary data.</text>
</comment>
<keyword evidence="2" id="KW-1185">Reference proteome</keyword>
<dbReference type="Pfam" id="PF14026">
    <property type="entry name" value="SCO4226-like"/>
    <property type="match status" value="1"/>
</dbReference>
<gene>
    <name evidence="1" type="ORF">NWE73_15760</name>
</gene>
<dbReference type="EMBL" id="JANRMI010000005">
    <property type="protein sequence ID" value="MDG0817837.1"/>
    <property type="molecule type" value="Genomic_DNA"/>
</dbReference>
<dbReference type="InterPro" id="IPR025336">
    <property type="entry name" value="SCO4226-like"/>
</dbReference>
<dbReference type="RefSeq" id="WP_277579313.1">
    <property type="nucleotide sequence ID" value="NZ_JANRMI010000005.1"/>
</dbReference>
<dbReference type="InterPro" id="IPR042557">
    <property type="entry name" value="SCO4226"/>
</dbReference>